<comment type="caution">
    <text evidence="2">The sequence shown here is derived from an EMBL/GenBank/DDBJ whole genome shotgun (WGS) entry which is preliminary data.</text>
</comment>
<dbReference type="PANTHER" id="PTHR36054">
    <property type="entry name" value="PROTEIN SICKLE"/>
    <property type="match status" value="1"/>
</dbReference>
<evidence type="ECO:0000313" key="3">
    <source>
        <dbReference type="Proteomes" id="UP000215914"/>
    </source>
</evidence>
<reference evidence="2" key="2">
    <citation type="submission" date="2020-06" db="EMBL/GenBank/DDBJ databases">
        <title>Helianthus annuus Genome sequencing and assembly Release 2.</title>
        <authorList>
            <person name="Gouzy J."/>
            <person name="Langlade N."/>
            <person name="Munos S."/>
        </authorList>
    </citation>
    <scope>NUCLEOTIDE SEQUENCE</scope>
    <source>
        <tissue evidence="2">Leaves</tissue>
    </source>
</reference>
<name>A0A9K3HEG3_HELAN</name>
<feature type="region of interest" description="Disordered" evidence="1">
    <location>
        <begin position="170"/>
        <end position="189"/>
    </location>
</feature>
<evidence type="ECO:0000256" key="1">
    <source>
        <dbReference type="SAM" id="MobiDB-lite"/>
    </source>
</evidence>
<dbReference type="EMBL" id="MNCJ02000328">
    <property type="protein sequence ID" value="KAF5775764.1"/>
    <property type="molecule type" value="Genomic_DNA"/>
</dbReference>
<gene>
    <name evidence="2" type="ORF">HanXRQr2_Chr13g0615721</name>
</gene>
<dbReference type="GO" id="GO:0035196">
    <property type="term" value="P:miRNA processing"/>
    <property type="evidence" value="ECO:0007669"/>
    <property type="project" value="InterPro"/>
</dbReference>
<organism evidence="2 3">
    <name type="scientific">Helianthus annuus</name>
    <name type="common">Common sunflower</name>
    <dbReference type="NCBI Taxonomy" id="4232"/>
    <lineage>
        <taxon>Eukaryota</taxon>
        <taxon>Viridiplantae</taxon>
        <taxon>Streptophyta</taxon>
        <taxon>Embryophyta</taxon>
        <taxon>Tracheophyta</taxon>
        <taxon>Spermatophyta</taxon>
        <taxon>Magnoliopsida</taxon>
        <taxon>eudicotyledons</taxon>
        <taxon>Gunneridae</taxon>
        <taxon>Pentapetalae</taxon>
        <taxon>asterids</taxon>
        <taxon>campanulids</taxon>
        <taxon>Asterales</taxon>
        <taxon>Asteraceae</taxon>
        <taxon>Asteroideae</taxon>
        <taxon>Heliantheae alliance</taxon>
        <taxon>Heliantheae</taxon>
        <taxon>Helianthus</taxon>
    </lineage>
</organism>
<dbReference type="Gramene" id="mRNA:HanXRQr2_Chr13g0615721">
    <property type="protein sequence ID" value="mRNA:HanXRQr2_Chr13g0615721"/>
    <property type="gene ID" value="HanXRQr2_Chr13g0615721"/>
</dbReference>
<dbReference type="Proteomes" id="UP000215914">
    <property type="component" value="Unassembled WGS sequence"/>
</dbReference>
<evidence type="ECO:0000313" key="2">
    <source>
        <dbReference type="EMBL" id="KAF5775764.1"/>
    </source>
</evidence>
<dbReference type="AlphaFoldDB" id="A0A9K3HEG3"/>
<dbReference type="PANTHER" id="PTHR36054:SF2">
    <property type="entry name" value="PROTEIN SICKLE"/>
    <property type="match status" value="1"/>
</dbReference>
<proteinExistence type="predicted"/>
<feature type="compositionally biased region" description="Gly residues" evidence="1">
    <location>
        <begin position="172"/>
        <end position="186"/>
    </location>
</feature>
<dbReference type="InterPro" id="IPR039292">
    <property type="entry name" value="SICKLE"/>
</dbReference>
<reference evidence="2" key="1">
    <citation type="journal article" date="2017" name="Nature">
        <title>The sunflower genome provides insights into oil metabolism, flowering and Asterid evolution.</title>
        <authorList>
            <person name="Badouin H."/>
            <person name="Gouzy J."/>
            <person name="Grassa C.J."/>
            <person name="Murat F."/>
            <person name="Staton S.E."/>
            <person name="Cottret L."/>
            <person name="Lelandais-Briere C."/>
            <person name="Owens G.L."/>
            <person name="Carrere S."/>
            <person name="Mayjonade B."/>
            <person name="Legrand L."/>
            <person name="Gill N."/>
            <person name="Kane N.C."/>
            <person name="Bowers J.E."/>
            <person name="Hubner S."/>
            <person name="Bellec A."/>
            <person name="Berard A."/>
            <person name="Berges H."/>
            <person name="Blanchet N."/>
            <person name="Boniface M.C."/>
            <person name="Brunel D."/>
            <person name="Catrice O."/>
            <person name="Chaidir N."/>
            <person name="Claudel C."/>
            <person name="Donnadieu C."/>
            <person name="Faraut T."/>
            <person name="Fievet G."/>
            <person name="Helmstetter N."/>
            <person name="King M."/>
            <person name="Knapp S.J."/>
            <person name="Lai Z."/>
            <person name="Le Paslier M.C."/>
            <person name="Lippi Y."/>
            <person name="Lorenzon L."/>
            <person name="Mandel J.R."/>
            <person name="Marage G."/>
            <person name="Marchand G."/>
            <person name="Marquand E."/>
            <person name="Bret-Mestries E."/>
            <person name="Morien E."/>
            <person name="Nambeesan S."/>
            <person name="Nguyen T."/>
            <person name="Pegot-Espagnet P."/>
            <person name="Pouilly N."/>
            <person name="Raftis F."/>
            <person name="Sallet E."/>
            <person name="Schiex T."/>
            <person name="Thomas J."/>
            <person name="Vandecasteele C."/>
            <person name="Vares D."/>
            <person name="Vear F."/>
            <person name="Vautrin S."/>
            <person name="Crespi M."/>
            <person name="Mangin B."/>
            <person name="Burke J.M."/>
            <person name="Salse J."/>
            <person name="Munos S."/>
            <person name="Vincourt P."/>
            <person name="Rieseberg L.H."/>
            <person name="Langlade N.B."/>
        </authorList>
    </citation>
    <scope>NUCLEOTIDE SEQUENCE</scope>
    <source>
        <tissue evidence="2">Leaves</tissue>
    </source>
</reference>
<keyword evidence="3" id="KW-1185">Reference proteome</keyword>
<sequence>MEESTKRREILKAMRMEASQEDATYNNDHSAVSLSNPLLESTTNSETQAQTTSQSFNYYTNPLAAYYGNKHRSKVSLQTSQTFPSPAPQPHINHSPYPQMQQPQGYYGSSIYAYSSNPQQSSNLPNLSWRAIVLNLEVTMAYEVSVFLTHKPTSPVVQNNMVQKNMTLGLSSGRGRGHGPGQGGGQPKSMKIQFQNNMVQRNDI</sequence>
<protein>
    <submittedName>
        <fullName evidence="2">Uncharacterized protein</fullName>
    </submittedName>
</protein>
<accession>A0A9K3HEG3</accession>
<dbReference type="GO" id="GO:0000398">
    <property type="term" value="P:mRNA splicing, via spliceosome"/>
    <property type="evidence" value="ECO:0007669"/>
    <property type="project" value="InterPro"/>
</dbReference>